<dbReference type="EMBL" id="QUSX01000002">
    <property type="protein sequence ID" value="RRQ48655.1"/>
    <property type="molecule type" value="Genomic_DNA"/>
</dbReference>
<accession>A0A426RI09</accession>
<evidence type="ECO:0000313" key="2">
    <source>
        <dbReference type="EMBL" id="RRQ48655.1"/>
    </source>
</evidence>
<keyword evidence="1" id="KW-0472">Membrane</keyword>
<dbReference type="RefSeq" id="WP_125223375.1">
    <property type="nucleotide sequence ID" value="NZ_QUSX01000002.1"/>
</dbReference>
<organism evidence="2 3">
    <name type="scientific">Maribacter algicola</name>
    <dbReference type="NCBI Taxonomy" id="2498892"/>
    <lineage>
        <taxon>Bacteria</taxon>
        <taxon>Pseudomonadati</taxon>
        <taxon>Bacteroidota</taxon>
        <taxon>Flavobacteriia</taxon>
        <taxon>Flavobacteriales</taxon>
        <taxon>Flavobacteriaceae</taxon>
        <taxon>Maribacter</taxon>
    </lineage>
</organism>
<dbReference type="Proteomes" id="UP000286990">
    <property type="component" value="Unassembled WGS sequence"/>
</dbReference>
<feature type="transmembrane region" description="Helical" evidence="1">
    <location>
        <begin position="83"/>
        <end position="105"/>
    </location>
</feature>
<reference evidence="3" key="1">
    <citation type="submission" date="2018-12" db="EMBL/GenBank/DDBJ databases">
        <title>Maribacter lutimaris sp. nov., isolated from marine sediment.</title>
        <authorList>
            <person name="Kim K.K."/>
        </authorList>
    </citation>
    <scope>NUCLEOTIDE SEQUENCE [LARGE SCALE GENOMIC DNA]</scope>
    <source>
        <strain evidence="3">PoM-212</strain>
    </source>
</reference>
<feature type="transmembrane region" description="Helical" evidence="1">
    <location>
        <begin position="143"/>
        <end position="162"/>
    </location>
</feature>
<dbReference type="Pfam" id="PF08592">
    <property type="entry name" value="Anthrone_oxy"/>
    <property type="match status" value="1"/>
</dbReference>
<sequence>MEVNFKIIVWMLGILFTGLTAGLCFTWSNAITPGIGRLDDYGFLQSFQAMNQAIINPSFLIVFFGPVILLFVNAFLYRSAHPATFWSFMLAAVLFFLGISLVTIFKNVPLNELLDKTVLEKATPLELADLRKTFEEPWNKWHTVRTVCATFSFILLLTGIIVNK</sequence>
<feature type="transmembrane region" description="Helical" evidence="1">
    <location>
        <begin position="54"/>
        <end position="76"/>
    </location>
</feature>
<proteinExistence type="predicted"/>
<protein>
    <submittedName>
        <fullName evidence="2">DUF1772 domain-containing protein</fullName>
    </submittedName>
</protein>
<evidence type="ECO:0000256" key="1">
    <source>
        <dbReference type="SAM" id="Phobius"/>
    </source>
</evidence>
<keyword evidence="1" id="KW-1133">Transmembrane helix</keyword>
<evidence type="ECO:0000313" key="3">
    <source>
        <dbReference type="Proteomes" id="UP000286990"/>
    </source>
</evidence>
<dbReference type="OrthoDB" id="772592at2"/>
<keyword evidence="1" id="KW-0812">Transmembrane</keyword>
<dbReference type="InterPro" id="IPR013901">
    <property type="entry name" value="Anthrone_oxy"/>
</dbReference>
<name>A0A426RI09_9FLAO</name>
<dbReference type="AlphaFoldDB" id="A0A426RI09"/>
<keyword evidence="3" id="KW-1185">Reference proteome</keyword>
<gene>
    <name evidence="2" type="ORF">DZC72_13295</name>
</gene>
<comment type="caution">
    <text evidence="2">The sequence shown here is derived from an EMBL/GenBank/DDBJ whole genome shotgun (WGS) entry which is preliminary data.</text>
</comment>